<dbReference type="InterPro" id="IPR029039">
    <property type="entry name" value="Flavoprotein-like_sf"/>
</dbReference>
<dbReference type="EMBL" id="JACVEL010000005">
    <property type="protein sequence ID" value="MBC9812597.1"/>
    <property type="molecule type" value="Genomic_DNA"/>
</dbReference>
<protein>
    <submittedName>
        <fullName evidence="2">NAD(P)H-dependent oxidoreductase</fullName>
    </submittedName>
</protein>
<proteinExistence type="predicted"/>
<sequence>MAKILAFAGSNSSTSINHQLLKYIQSNYLPEMKLVELRSFEVPMYSMDTELNSGIPLTVQKLHVEIKHADLLLLSTSEHNGSYTSYFKSTMDWLSRFDRDFVKEKPVFIAGTSPGRGGASNSIELSKRLMERLGATVKQTFSLPSFGHVFENGKLIEEHESRLADFITTVKS</sequence>
<dbReference type="RefSeq" id="WP_216714079.1">
    <property type="nucleotide sequence ID" value="NZ_JACVEL010000005.1"/>
</dbReference>
<evidence type="ECO:0000313" key="2">
    <source>
        <dbReference type="EMBL" id="MBC9812597.1"/>
    </source>
</evidence>
<evidence type="ECO:0000259" key="1">
    <source>
        <dbReference type="Pfam" id="PF03358"/>
    </source>
</evidence>
<gene>
    <name evidence="2" type="ORF">H9Y05_08955</name>
</gene>
<dbReference type="SUPFAM" id="SSF52218">
    <property type="entry name" value="Flavoproteins"/>
    <property type="match status" value="1"/>
</dbReference>
<dbReference type="PANTHER" id="PTHR30543:SF21">
    <property type="entry name" value="NAD(P)H-DEPENDENT FMN REDUCTASE LOT6"/>
    <property type="match status" value="1"/>
</dbReference>
<feature type="domain" description="NADPH-dependent FMN reductase-like" evidence="1">
    <location>
        <begin position="3"/>
        <end position="141"/>
    </location>
</feature>
<keyword evidence="3" id="KW-1185">Reference proteome</keyword>
<dbReference type="GO" id="GO:0010181">
    <property type="term" value="F:FMN binding"/>
    <property type="evidence" value="ECO:0007669"/>
    <property type="project" value="TreeGrafter"/>
</dbReference>
<name>A0A8J6PCR8_9FLAO</name>
<dbReference type="GO" id="GO:0016491">
    <property type="term" value="F:oxidoreductase activity"/>
    <property type="evidence" value="ECO:0007669"/>
    <property type="project" value="InterPro"/>
</dbReference>
<reference evidence="2" key="1">
    <citation type="submission" date="2020-09" db="EMBL/GenBank/DDBJ databases">
        <title>Taishania pollutisoli gen. nov., sp. nov., Isolated from Tetrabromobisphenol A-Contaminated Soil.</title>
        <authorList>
            <person name="Chen Q."/>
        </authorList>
    </citation>
    <scope>NUCLEOTIDE SEQUENCE</scope>
    <source>
        <strain evidence="2">CZZ-1</strain>
    </source>
</reference>
<dbReference type="GO" id="GO:0005829">
    <property type="term" value="C:cytosol"/>
    <property type="evidence" value="ECO:0007669"/>
    <property type="project" value="TreeGrafter"/>
</dbReference>
<accession>A0A8J6PCR8</accession>
<dbReference type="InterPro" id="IPR050712">
    <property type="entry name" value="NAD(P)H-dep_reductase"/>
</dbReference>
<dbReference type="InterPro" id="IPR005025">
    <property type="entry name" value="FMN_Rdtase-like_dom"/>
</dbReference>
<dbReference type="Pfam" id="PF03358">
    <property type="entry name" value="FMN_red"/>
    <property type="match status" value="1"/>
</dbReference>
<organism evidence="2 3">
    <name type="scientific">Taishania pollutisoli</name>
    <dbReference type="NCBI Taxonomy" id="2766479"/>
    <lineage>
        <taxon>Bacteria</taxon>
        <taxon>Pseudomonadati</taxon>
        <taxon>Bacteroidota</taxon>
        <taxon>Flavobacteriia</taxon>
        <taxon>Flavobacteriales</taxon>
        <taxon>Crocinitomicaceae</taxon>
        <taxon>Taishania</taxon>
    </lineage>
</organism>
<evidence type="ECO:0000313" key="3">
    <source>
        <dbReference type="Proteomes" id="UP000652681"/>
    </source>
</evidence>
<dbReference type="Proteomes" id="UP000652681">
    <property type="component" value="Unassembled WGS sequence"/>
</dbReference>
<dbReference type="PANTHER" id="PTHR30543">
    <property type="entry name" value="CHROMATE REDUCTASE"/>
    <property type="match status" value="1"/>
</dbReference>
<comment type="caution">
    <text evidence="2">The sequence shown here is derived from an EMBL/GenBank/DDBJ whole genome shotgun (WGS) entry which is preliminary data.</text>
</comment>
<dbReference type="Gene3D" id="3.40.50.360">
    <property type="match status" value="1"/>
</dbReference>
<dbReference type="AlphaFoldDB" id="A0A8J6PCR8"/>